<organism evidence="7 8">
    <name type="scientific">Marivivens niveibacter</name>
    <dbReference type="NCBI Taxonomy" id="1930667"/>
    <lineage>
        <taxon>Bacteria</taxon>
        <taxon>Pseudomonadati</taxon>
        <taxon>Pseudomonadota</taxon>
        <taxon>Alphaproteobacteria</taxon>
        <taxon>Rhodobacterales</taxon>
        <taxon>Paracoccaceae</taxon>
        <taxon>Marivivens group</taxon>
        <taxon>Marivivens</taxon>
    </lineage>
</organism>
<dbReference type="Proteomes" id="UP000194664">
    <property type="component" value="Unassembled WGS sequence"/>
</dbReference>
<evidence type="ECO:0000256" key="3">
    <source>
        <dbReference type="ARBA" id="ARBA00022692"/>
    </source>
</evidence>
<feature type="transmembrane region" description="Helical" evidence="6">
    <location>
        <begin position="93"/>
        <end position="112"/>
    </location>
</feature>
<feature type="transmembrane region" description="Helical" evidence="6">
    <location>
        <begin position="297"/>
        <end position="315"/>
    </location>
</feature>
<dbReference type="OrthoDB" id="9792579at2"/>
<gene>
    <name evidence="7" type="ORF">BVC71_01860</name>
</gene>
<feature type="transmembrane region" description="Helical" evidence="6">
    <location>
        <begin position="6"/>
        <end position="27"/>
    </location>
</feature>
<dbReference type="EMBL" id="MSPP01000001">
    <property type="protein sequence ID" value="OUD10281.1"/>
    <property type="molecule type" value="Genomic_DNA"/>
</dbReference>
<proteinExistence type="predicted"/>
<feature type="transmembrane region" description="Helical" evidence="6">
    <location>
        <begin position="263"/>
        <end position="285"/>
    </location>
</feature>
<feature type="transmembrane region" description="Helical" evidence="6">
    <location>
        <begin position="186"/>
        <end position="208"/>
    </location>
</feature>
<feature type="transmembrane region" description="Helical" evidence="6">
    <location>
        <begin position="34"/>
        <end position="54"/>
    </location>
</feature>
<accession>A0A251X142</accession>
<feature type="transmembrane region" description="Helical" evidence="6">
    <location>
        <begin position="214"/>
        <end position="233"/>
    </location>
</feature>
<evidence type="ECO:0000256" key="4">
    <source>
        <dbReference type="ARBA" id="ARBA00022989"/>
    </source>
</evidence>
<evidence type="ECO:0000313" key="7">
    <source>
        <dbReference type="EMBL" id="OUD10281.1"/>
    </source>
</evidence>
<keyword evidence="3 6" id="KW-0812">Transmembrane</keyword>
<dbReference type="AlphaFoldDB" id="A0A251X142"/>
<evidence type="ECO:0000256" key="1">
    <source>
        <dbReference type="ARBA" id="ARBA00004651"/>
    </source>
</evidence>
<dbReference type="GO" id="GO:0022857">
    <property type="term" value="F:transmembrane transporter activity"/>
    <property type="evidence" value="ECO:0007669"/>
    <property type="project" value="InterPro"/>
</dbReference>
<evidence type="ECO:0000256" key="5">
    <source>
        <dbReference type="ARBA" id="ARBA00023136"/>
    </source>
</evidence>
<evidence type="ECO:0000256" key="6">
    <source>
        <dbReference type="SAM" id="Phobius"/>
    </source>
</evidence>
<dbReference type="RefSeq" id="WP_086449932.1">
    <property type="nucleotide sequence ID" value="NZ_MSPP01000001.1"/>
</dbReference>
<keyword evidence="2" id="KW-1003">Cell membrane</keyword>
<evidence type="ECO:0000313" key="8">
    <source>
        <dbReference type="Proteomes" id="UP000194664"/>
    </source>
</evidence>
<dbReference type="PANTHER" id="PTHR43370">
    <property type="entry name" value="SUGAR ABC TRANSPORTER INTEGRAL MEMBRANE PROTEIN-RELATED"/>
    <property type="match status" value="1"/>
</dbReference>
<comment type="subcellular location">
    <subcellularLocation>
        <location evidence="1">Cell membrane</location>
        <topology evidence="1">Multi-pass membrane protein</topology>
    </subcellularLocation>
</comment>
<sequence>MDINPILILAALMVASTPILLAAIGELVVERAGVLNLGVEGMMIVGAVCGFIAGHNSGSMFMGFTGAALAGAAVSLIFAVLTQYLLTNQVATGLGLTMFGLGLSSLIGQSAVGTTDLSLPKLPIPLLSDIPFIGPILFQHDAIVYLSIGIVAGVWYFLSRTRAGLILRAVGENHGAAHALGYHVRLVRVGAIVFGGACAGLAGAYISLVRVPQWIDGITAGAGWIALAIVVFASWKPWRLIAGAYLFGGVTVLQLNLQADGTLALLDLIIIVVAALTIGYAIYRAIKTARFDVRDNIVPLSIIGIAALYALLRLLGMETIPVEYLSMLPYLATIAVLVGLRSGGAAASLGKTFHPSS</sequence>
<protein>
    <submittedName>
        <fullName evidence="7">ABC transporter permease</fullName>
    </submittedName>
</protein>
<dbReference type="CDD" id="cd06580">
    <property type="entry name" value="TM_PBP1_transp_TpRbsC_like"/>
    <property type="match status" value="1"/>
</dbReference>
<feature type="transmembrane region" description="Helical" evidence="6">
    <location>
        <begin position="327"/>
        <end position="349"/>
    </location>
</feature>
<keyword evidence="8" id="KW-1185">Reference proteome</keyword>
<comment type="caution">
    <text evidence="7">The sequence shown here is derived from an EMBL/GenBank/DDBJ whole genome shotgun (WGS) entry which is preliminary data.</text>
</comment>
<dbReference type="InterPro" id="IPR001851">
    <property type="entry name" value="ABC_transp_permease"/>
</dbReference>
<keyword evidence="5 6" id="KW-0472">Membrane</keyword>
<name>A0A251X142_9RHOB</name>
<feature type="transmembrane region" description="Helical" evidence="6">
    <location>
        <begin position="132"/>
        <end position="158"/>
    </location>
</feature>
<reference evidence="7 8" key="1">
    <citation type="submission" date="2016-12" db="EMBL/GenBank/DDBJ databases">
        <title>The draft genome sequence of HSLHS2.</title>
        <authorList>
            <person name="Hu D."/>
            <person name="Wang L."/>
            <person name="Shao Z."/>
        </authorList>
    </citation>
    <scope>NUCLEOTIDE SEQUENCE [LARGE SCALE GENOMIC DNA]</scope>
    <source>
        <strain evidence="7">MCCC 1A06712</strain>
    </source>
</reference>
<dbReference type="Pfam" id="PF02653">
    <property type="entry name" value="BPD_transp_2"/>
    <property type="match status" value="1"/>
</dbReference>
<dbReference type="PANTHER" id="PTHR43370:SF2">
    <property type="entry name" value="ABC TRANSPORTER PERMEASE PROTEIN"/>
    <property type="match status" value="1"/>
</dbReference>
<feature type="transmembrane region" description="Helical" evidence="6">
    <location>
        <begin position="240"/>
        <end position="257"/>
    </location>
</feature>
<feature type="transmembrane region" description="Helical" evidence="6">
    <location>
        <begin position="60"/>
        <end position="81"/>
    </location>
</feature>
<dbReference type="GO" id="GO:0005886">
    <property type="term" value="C:plasma membrane"/>
    <property type="evidence" value="ECO:0007669"/>
    <property type="project" value="UniProtKB-SubCell"/>
</dbReference>
<keyword evidence="4 6" id="KW-1133">Transmembrane helix</keyword>
<evidence type="ECO:0000256" key="2">
    <source>
        <dbReference type="ARBA" id="ARBA00022475"/>
    </source>
</evidence>